<evidence type="ECO:0000256" key="7">
    <source>
        <dbReference type="SAM" id="SignalP"/>
    </source>
</evidence>
<evidence type="ECO:0000256" key="1">
    <source>
        <dbReference type="ARBA" id="ARBA00008638"/>
    </source>
</evidence>
<dbReference type="InterPro" id="IPR043198">
    <property type="entry name" value="Cyclin/Ssn8"/>
</dbReference>
<keyword evidence="7" id="KW-0732">Signal</keyword>
<feature type="compositionally biased region" description="Polar residues" evidence="6">
    <location>
        <begin position="442"/>
        <end position="453"/>
    </location>
</feature>
<evidence type="ECO:0000256" key="3">
    <source>
        <dbReference type="ARBA" id="ARBA00023127"/>
    </source>
</evidence>
<keyword evidence="9" id="KW-1185">Reference proteome</keyword>
<organism evidence="9 10">
    <name type="scientific">Globodera rostochiensis</name>
    <name type="common">Golden nematode worm</name>
    <name type="synonym">Heterodera rostochiensis</name>
    <dbReference type="NCBI Taxonomy" id="31243"/>
    <lineage>
        <taxon>Eukaryota</taxon>
        <taxon>Metazoa</taxon>
        <taxon>Ecdysozoa</taxon>
        <taxon>Nematoda</taxon>
        <taxon>Chromadorea</taxon>
        <taxon>Rhabditida</taxon>
        <taxon>Tylenchina</taxon>
        <taxon>Tylenchomorpha</taxon>
        <taxon>Tylenchoidea</taxon>
        <taxon>Heteroderidae</taxon>
        <taxon>Heteroderinae</taxon>
        <taxon>Globodera</taxon>
    </lineage>
</organism>
<accession>A0A914I012</accession>
<feature type="chain" id="PRO_5037091422" evidence="7">
    <location>
        <begin position="32"/>
        <end position="518"/>
    </location>
</feature>
<dbReference type="Proteomes" id="UP000887572">
    <property type="component" value="Unplaced"/>
</dbReference>
<keyword evidence="4" id="KW-0804">Transcription</keyword>
<evidence type="ECO:0000259" key="8">
    <source>
        <dbReference type="Pfam" id="PF00134"/>
    </source>
</evidence>
<dbReference type="Gene3D" id="1.10.472.10">
    <property type="entry name" value="Cyclin-like"/>
    <property type="match status" value="2"/>
</dbReference>
<feature type="domain" description="Cyclin N-terminal" evidence="8">
    <location>
        <begin position="78"/>
        <end position="202"/>
    </location>
</feature>
<protein>
    <submittedName>
        <fullName evidence="10">Cyclin N-terminal domain-containing protein</fullName>
    </submittedName>
</protein>
<comment type="similarity">
    <text evidence="1">Belongs to the cyclin family. Cyclin C subfamily.</text>
</comment>
<evidence type="ECO:0000256" key="6">
    <source>
        <dbReference type="SAM" id="MobiDB-lite"/>
    </source>
</evidence>
<keyword evidence="3" id="KW-0195">Cyclin</keyword>
<reference evidence="10" key="1">
    <citation type="submission" date="2022-11" db="UniProtKB">
        <authorList>
            <consortium name="WormBaseParasite"/>
        </authorList>
    </citation>
    <scope>IDENTIFICATION</scope>
</reference>
<dbReference type="AlphaFoldDB" id="A0A914I012"/>
<dbReference type="GO" id="GO:0016538">
    <property type="term" value="F:cyclin-dependent protein serine/threonine kinase regulator activity"/>
    <property type="evidence" value="ECO:0007669"/>
    <property type="project" value="InterPro"/>
</dbReference>
<dbReference type="Pfam" id="PF00134">
    <property type="entry name" value="Cyclin_N"/>
    <property type="match status" value="1"/>
</dbReference>
<feature type="compositionally biased region" description="Low complexity" evidence="6">
    <location>
        <begin position="342"/>
        <end position="355"/>
    </location>
</feature>
<dbReference type="InterPro" id="IPR036915">
    <property type="entry name" value="Cyclin-like_sf"/>
</dbReference>
<comment type="function">
    <text evidence="5">Regulatory subunit of the cyclin-dependent kinase pair (CDK9/cyclin T) complex, also called positive transcription elongation factor B (P-TEFb), which is proposed to facilitate the transition from abortive to production elongation by phosphorylating the CTD (carboxy-terminal domain) of the large subunit of RNA polymerase II (RNAP II).</text>
</comment>
<dbReference type="PANTHER" id="PTHR10026">
    <property type="entry name" value="CYCLIN"/>
    <property type="match status" value="1"/>
</dbReference>
<feature type="compositionally biased region" description="Polar residues" evidence="6">
    <location>
        <begin position="418"/>
        <end position="435"/>
    </location>
</feature>
<evidence type="ECO:0000256" key="5">
    <source>
        <dbReference type="ARBA" id="ARBA00056850"/>
    </source>
</evidence>
<evidence type="ECO:0000313" key="9">
    <source>
        <dbReference type="Proteomes" id="UP000887572"/>
    </source>
</evidence>
<evidence type="ECO:0000256" key="4">
    <source>
        <dbReference type="ARBA" id="ARBA00023163"/>
    </source>
</evidence>
<dbReference type="GO" id="GO:0006357">
    <property type="term" value="P:regulation of transcription by RNA polymerase II"/>
    <property type="evidence" value="ECO:0007669"/>
    <property type="project" value="InterPro"/>
</dbReference>
<dbReference type="WBParaSite" id="Gr19_v10_g606.t1">
    <property type="protein sequence ID" value="Gr19_v10_g606.t1"/>
    <property type="gene ID" value="Gr19_v10_g606"/>
</dbReference>
<feature type="region of interest" description="Disordered" evidence="6">
    <location>
        <begin position="328"/>
        <end position="457"/>
    </location>
</feature>
<name>A0A914I012_GLORO</name>
<dbReference type="Pfam" id="PF21797">
    <property type="entry name" value="CycT2-like_C"/>
    <property type="match status" value="1"/>
</dbReference>
<dbReference type="InterPro" id="IPR006671">
    <property type="entry name" value="Cyclin_N"/>
</dbReference>
<sequence>MLNRSSSNFNHSLIWHVVSLLFLLFFSHRHSAILSTNIQMTSVGPTSSANLGKKAEWRLTTEQISRLPSVIDGIDLNQELKMRQQAAQFIQDMADRLNQNVQQRGKINQACICVSMVHMHRFFVVHSFRIFDPRDVAAACLFLSGKGEECPRKLEHIVETWFKLKYKKVEVQPPFTETIRRDGAELIVYLESVLLQTIGFDLQVELPHPLVLKHMNCYTNDNQAMSRCAYWFTSEMIRLTTFPVRHSMQAIACLSIFLVSLWSGFEIPDSDGAPWFKSIEPEMTLELLNKLADEFTLLYLECGSSECRKAVDGLQRLYQSTSTSPAASFITHQLPPPPAPPNLNAARFRQQQQQQKTPERGSSDQQQQRQQSKRPVATGQNDDALPIKRAFDSVPTPANNRTAVPGEKLQIPQRKLESNSPVSNSPNMKNCANEQGGRDTTTDSAKNEATSSATKKKISLNEYKQSFLMKRGERRGSLSLPCLPLATSLLPAALFDFFPATSDYAAALLPDILLRQRP</sequence>
<dbReference type="SUPFAM" id="SSF47954">
    <property type="entry name" value="Cyclin-like"/>
    <property type="match status" value="2"/>
</dbReference>
<dbReference type="FunFam" id="1.10.472.10:FF:000181">
    <property type="entry name" value="Protein CBR-CIT-1.1"/>
    <property type="match status" value="1"/>
</dbReference>
<keyword evidence="2" id="KW-0805">Transcription regulation</keyword>
<evidence type="ECO:0000313" key="10">
    <source>
        <dbReference type="WBParaSite" id="Gr19_v10_g606.t1"/>
    </source>
</evidence>
<evidence type="ECO:0000256" key="2">
    <source>
        <dbReference type="ARBA" id="ARBA00023015"/>
    </source>
</evidence>
<feature type="signal peptide" evidence="7">
    <location>
        <begin position="1"/>
        <end position="31"/>
    </location>
</feature>
<proteinExistence type="inferred from homology"/>